<dbReference type="PANTHER" id="PTHR42923">
    <property type="entry name" value="PROTOPORPHYRINOGEN OXIDASE"/>
    <property type="match status" value="1"/>
</dbReference>
<name>A0A6A6XCK2_9PLEO</name>
<dbReference type="PROSITE" id="PS51257">
    <property type="entry name" value="PROKAR_LIPOPROTEIN"/>
    <property type="match status" value="1"/>
</dbReference>
<dbReference type="Pfam" id="PF01593">
    <property type="entry name" value="Amino_oxidase"/>
    <property type="match status" value="1"/>
</dbReference>
<dbReference type="EMBL" id="MU001895">
    <property type="protein sequence ID" value="KAF2794310.1"/>
    <property type="molecule type" value="Genomic_DNA"/>
</dbReference>
<organism evidence="2 3">
    <name type="scientific">Melanomma pulvis-pyrius CBS 109.77</name>
    <dbReference type="NCBI Taxonomy" id="1314802"/>
    <lineage>
        <taxon>Eukaryota</taxon>
        <taxon>Fungi</taxon>
        <taxon>Dikarya</taxon>
        <taxon>Ascomycota</taxon>
        <taxon>Pezizomycotina</taxon>
        <taxon>Dothideomycetes</taxon>
        <taxon>Pleosporomycetidae</taxon>
        <taxon>Pleosporales</taxon>
        <taxon>Melanommataceae</taxon>
        <taxon>Melanomma</taxon>
    </lineage>
</organism>
<sequence>MSLPERPHSQLRRIAIIGGGISGISCSWTLRHTDCIVDVYEADDRLGGHANSVPFKGNNGINVDVDTGFIAMDEATYPQFNNFLSELGIQTIPTDMSFGVSTSDGSFEWGSSSIWGFVGTLTHLLSPWFWRLVFDVLRFTLFAKDILYEELVDGNCEKISKHEEFESIGAWLKRCRYSPQFITYFLIPMVAAPWCIDPDEFARTFPAKPLIQFMFQHRLLDTAFRTLHWRSFRNGSKTYVDAFQRQLPQNHTLHLSTSVQRVTRSEHGASIELADGTTSQYDHVVLAVHANQALWLLGHGATELEKQILGAFKTSRNECYLHSDTSLLPKRRSARVAWNCLLSPSQPPNPTEYTSDFKSPASMSRISITFDMNRLQSIPLPGHPSSPGRVLVTMNPPIPPQYTQSSQIYYHPLISSDSIRMSKELWKINGVRKVSFAGAWMGFGFHEDGFASGAYVAKCLIEGREEKEVLDIVGGIQGINKKEMGLRERVGRGVVRMVQWFVQSF</sequence>
<dbReference type="AlphaFoldDB" id="A0A6A6XCK2"/>
<evidence type="ECO:0000313" key="2">
    <source>
        <dbReference type="EMBL" id="KAF2794310.1"/>
    </source>
</evidence>
<dbReference type="SUPFAM" id="SSF51905">
    <property type="entry name" value="FAD/NAD(P)-binding domain"/>
    <property type="match status" value="1"/>
</dbReference>
<gene>
    <name evidence="2" type="ORF">K505DRAFT_242409</name>
</gene>
<feature type="domain" description="Amine oxidase" evidence="1">
    <location>
        <begin position="21"/>
        <end position="294"/>
    </location>
</feature>
<dbReference type="Proteomes" id="UP000799757">
    <property type="component" value="Unassembled WGS sequence"/>
</dbReference>
<accession>A0A6A6XCK2</accession>
<dbReference type="InterPro" id="IPR002937">
    <property type="entry name" value="Amino_oxidase"/>
</dbReference>
<dbReference type="Gene3D" id="3.50.50.60">
    <property type="entry name" value="FAD/NAD(P)-binding domain"/>
    <property type="match status" value="1"/>
</dbReference>
<evidence type="ECO:0000259" key="1">
    <source>
        <dbReference type="Pfam" id="PF01593"/>
    </source>
</evidence>
<keyword evidence="3" id="KW-1185">Reference proteome</keyword>
<dbReference type="PANTHER" id="PTHR42923:SF17">
    <property type="entry name" value="AMINE OXIDASE DOMAIN-CONTAINING PROTEIN"/>
    <property type="match status" value="1"/>
</dbReference>
<reference evidence="2" key="1">
    <citation type="journal article" date="2020" name="Stud. Mycol.">
        <title>101 Dothideomycetes genomes: a test case for predicting lifestyles and emergence of pathogens.</title>
        <authorList>
            <person name="Haridas S."/>
            <person name="Albert R."/>
            <person name="Binder M."/>
            <person name="Bloem J."/>
            <person name="Labutti K."/>
            <person name="Salamov A."/>
            <person name="Andreopoulos B."/>
            <person name="Baker S."/>
            <person name="Barry K."/>
            <person name="Bills G."/>
            <person name="Bluhm B."/>
            <person name="Cannon C."/>
            <person name="Castanera R."/>
            <person name="Culley D."/>
            <person name="Daum C."/>
            <person name="Ezra D."/>
            <person name="Gonzalez J."/>
            <person name="Henrissat B."/>
            <person name="Kuo A."/>
            <person name="Liang C."/>
            <person name="Lipzen A."/>
            <person name="Lutzoni F."/>
            <person name="Magnuson J."/>
            <person name="Mondo S."/>
            <person name="Nolan M."/>
            <person name="Ohm R."/>
            <person name="Pangilinan J."/>
            <person name="Park H.-J."/>
            <person name="Ramirez L."/>
            <person name="Alfaro M."/>
            <person name="Sun H."/>
            <person name="Tritt A."/>
            <person name="Yoshinaga Y."/>
            <person name="Zwiers L.-H."/>
            <person name="Turgeon B."/>
            <person name="Goodwin S."/>
            <person name="Spatafora J."/>
            <person name="Crous P."/>
            <person name="Grigoriev I."/>
        </authorList>
    </citation>
    <scope>NUCLEOTIDE SEQUENCE</scope>
    <source>
        <strain evidence="2">CBS 109.77</strain>
    </source>
</reference>
<protein>
    <submittedName>
        <fullName evidence="2">FAD/NAD(P)-binding domain-containing protein</fullName>
    </submittedName>
</protein>
<dbReference type="OrthoDB" id="3785663at2759"/>
<proteinExistence type="predicted"/>
<evidence type="ECO:0000313" key="3">
    <source>
        <dbReference type="Proteomes" id="UP000799757"/>
    </source>
</evidence>
<dbReference type="InterPro" id="IPR050464">
    <property type="entry name" value="Zeta_carotene_desat/Oxidored"/>
</dbReference>
<dbReference type="GO" id="GO:0016491">
    <property type="term" value="F:oxidoreductase activity"/>
    <property type="evidence" value="ECO:0007669"/>
    <property type="project" value="InterPro"/>
</dbReference>
<dbReference type="InterPro" id="IPR036188">
    <property type="entry name" value="FAD/NAD-bd_sf"/>
</dbReference>